<accession>A0A9W8BAV2</accession>
<dbReference type="SUPFAM" id="SSF53474">
    <property type="entry name" value="alpha/beta-Hydrolases"/>
    <property type="match status" value="1"/>
</dbReference>
<dbReference type="GO" id="GO:0000324">
    <property type="term" value="C:fungal-type vacuole"/>
    <property type="evidence" value="ECO:0007669"/>
    <property type="project" value="TreeGrafter"/>
</dbReference>
<evidence type="ECO:0000313" key="5">
    <source>
        <dbReference type="Proteomes" id="UP001151582"/>
    </source>
</evidence>
<gene>
    <name evidence="4" type="ORF">H4R34_001400</name>
</gene>
<dbReference type="InterPro" id="IPR001563">
    <property type="entry name" value="Peptidase_S10"/>
</dbReference>
<proteinExistence type="inferred from homology"/>
<keyword evidence="2" id="KW-0121">Carboxypeptidase</keyword>
<dbReference type="EMBL" id="JANBQB010000064">
    <property type="protein sequence ID" value="KAJ1983244.1"/>
    <property type="molecule type" value="Genomic_DNA"/>
</dbReference>
<evidence type="ECO:0000256" key="1">
    <source>
        <dbReference type="ARBA" id="ARBA00009431"/>
    </source>
</evidence>
<reference evidence="4" key="1">
    <citation type="submission" date="2022-07" db="EMBL/GenBank/DDBJ databases">
        <title>Phylogenomic reconstructions and comparative analyses of Kickxellomycotina fungi.</title>
        <authorList>
            <person name="Reynolds N.K."/>
            <person name="Stajich J.E."/>
            <person name="Barry K."/>
            <person name="Grigoriev I.V."/>
            <person name="Crous P."/>
            <person name="Smith M.E."/>
        </authorList>
    </citation>
    <scope>NUCLEOTIDE SEQUENCE</scope>
    <source>
        <strain evidence="4">RSA 567</strain>
    </source>
</reference>
<dbReference type="PANTHER" id="PTHR11802:SF432">
    <property type="entry name" value="Y, PUTATIVE-RELATED"/>
    <property type="match status" value="1"/>
</dbReference>
<evidence type="ECO:0008006" key="6">
    <source>
        <dbReference type="Google" id="ProtNLM"/>
    </source>
</evidence>
<dbReference type="GO" id="GO:0004185">
    <property type="term" value="F:serine-type carboxypeptidase activity"/>
    <property type="evidence" value="ECO:0007669"/>
    <property type="project" value="InterPro"/>
</dbReference>
<evidence type="ECO:0000256" key="2">
    <source>
        <dbReference type="ARBA" id="ARBA00022645"/>
    </source>
</evidence>
<sequence>MLVMVAHCLSPKGLPVHSPTLCDPNVQQYSGYLNVGHGRELFYWFFERSTASPEVTRQNGPVTDTNTPITLWLNGGPGCSSLFGLFKEMGPCHVDRSANGTYLNPRSWHHTSHMLFVDQPFGTGWSKAESPAKVPLVDTSAAAAQDMLQFLYRFYDTFPQYRNLDFHIFGQSYSGKYIPALATTIVSANQGLQASANFDASRHFINLRSIGIGNGWVNPLVQM</sequence>
<dbReference type="PANTHER" id="PTHR11802">
    <property type="entry name" value="SERINE PROTEASE FAMILY S10 SERINE CARBOXYPEPTIDASE"/>
    <property type="match status" value="1"/>
</dbReference>
<keyword evidence="2" id="KW-0645">Protease</keyword>
<organism evidence="4 5">
    <name type="scientific">Dimargaris verticillata</name>
    <dbReference type="NCBI Taxonomy" id="2761393"/>
    <lineage>
        <taxon>Eukaryota</taxon>
        <taxon>Fungi</taxon>
        <taxon>Fungi incertae sedis</taxon>
        <taxon>Zoopagomycota</taxon>
        <taxon>Kickxellomycotina</taxon>
        <taxon>Dimargaritomycetes</taxon>
        <taxon>Dimargaritales</taxon>
        <taxon>Dimargaritaceae</taxon>
        <taxon>Dimargaris</taxon>
    </lineage>
</organism>
<dbReference type="Gene3D" id="3.40.50.1820">
    <property type="entry name" value="alpha/beta hydrolase"/>
    <property type="match status" value="1"/>
</dbReference>
<dbReference type="PRINTS" id="PR00724">
    <property type="entry name" value="CRBOXYPTASEC"/>
</dbReference>
<comment type="similarity">
    <text evidence="1">Belongs to the peptidase S10 family.</text>
</comment>
<dbReference type="GO" id="GO:0006508">
    <property type="term" value="P:proteolysis"/>
    <property type="evidence" value="ECO:0007669"/>
    <property type="project" value="InterPro"/>
</dbReference>
<protein>
    <recommendedName>
        <fullName evidence="6">Serine carboxypeptidase</fullName>
    </recommendedName>
</protein>
<dbReference type="AlphaFoldDB" id="A0A9W8BAV2"/>
<evidence type="ECO:0000256" key="3">
    <source>
        <dbReference type="ARBA" id="ARBA00023180"/>
    </source>
</evidence>
<dbReference type="Proteomes" id="UP001151582">
    <property type="component" value="Unassembled WGS sequence"/>
</dbReference>
<dbReference type="InterPro" id="IPR029058">
    <property type="entry name" value="AB_hydrolase_fold"/>
</dbReference>
<dbReference type="OrthoDB" id="443318at2759"/>
<name>A0A9W8BAV2_9FUNG</name>
<keyword evidence="3" id="KW-0325">Glycoprotein</keyword>
<keyword evidence="5" id="KW-1185">Reference proteome</keyword>
<comment type="caution">
    <text evidence="4">The sequence shown here is derived from an EMBL/GenBank/DDBJ whole genome shotgun (WGS) entry which is preliminary data.</text>
</comment>
<dbReference type="Pfam" id="PF00450">
    <property type="entry name" value="Peptidase_S10"/>
    <property type="match status" value="1"/>
</dbReference>
<keyword evidence="2" id="KW-0378">Hydrolase</keyword>
<evidence type="ECO:0000313" key="4">
    <source>
        <dbReference type="EMBL" id="KAJ1983244.1"/>
    </source>
</evidence>